<evidence type="ECO:0000313" key="6">
    <source>
        <dbReference type="Proteomes" id="UP000663879"/>
    </source>
</evidence>
<dbReference type="PANTHER" id="PTHR48025:SF1">
    <property type="entry name" value="RRM DOMAIN-CONTAINING PROTEIN"/>
    <property type="match status" value="1"/>
</dbReference>
<feature type="domain" description="RRM" evidence="4">
    <location>
        <begin position="6"/>
        <end position="84"/>
    </location>
</feature>
<dbReference type="Proteomes" id="UP000663879">
    <property type="component" value="Unassembled WGS sequence"/>
</dbReference>
<dbReference type="OrthoDB" id="10206678at2759"/>
<protein>
    <recommendedName>
        <fullName evidence="4">RRM domain-containing protein</fullName>
    </recommendedName>
</protein>
<dbReference type="InterPro" id="IPR050502">
    <property type="entry name" value="Euk_RNA-bind_prot"/>
</dbReference>
<evidence type="ECO:0000256" key="3">
    <source>
        <dbReference type="SAM" id="MobiDB-lite"/>
    </source>
</evidence>
<organism evidence="5 6">
    <name type="scientific">Brachionus calyciflorus</name>
    <dbReference type="NCBI Taxonomy" id="104777"/>
    <lineage>
        <taxon>Eukaryota</taxon>
        <taxon>Metazoa</taxon>
        <taxon>Spiralia</taxon>
        <taxon>Gnathifera</taxon>
        <taxon>Rotifera</taxon>
        <taxon>Eurotatoria</taxon>
        <taxon>Monogononta</taxon>
        <taxon>Pseudotrocha</taxon>
        <taxon>Ploima</taxon>
        <taxon>Brachionidae</taxon>
        <taxon>Brachionus</taxon>
    </lineage>
</organism>
<feature type="non-terminal residue" evidence="5">
    <location>
        <position position="779"/>
    </location>
</feature>
<keyword evidence="6" id="KW-1185">Reference proteome</keyword>
<dbReference type="GO" id="GO:0003729">
    <property type="term" value="F:mRNA binding"/>
    <property type="evidence" value="ECO:0007669"/>
    <property type="project" value="TreeGrafter"/>
</dbReference>
<dbReference type="InterPro" id="IPR035979">
    <property type="entry name" value="RBD_domain_sf"/>
</dbReference>
<dbReference type="Gene3D" id="2.40.50.90">
    <property type="match status" value="1"/>
</dbReference>
<gene>
    <name evidence="5" type="ORF">OXX778_LOCUS13343</name>
</gene>
<reference evidence="5" key="1">
    <citation type="submission" date="2021-02" db="EMBL/GenBank/DDBJ databases">
        <authorList>
            <person name="Nowell W R."/>
        </authorList>
    </citation>
    <scope>NUCLEOTIDE SEQUENCE</scope>
    <source>
        <strain evidence="5">Ploen Becks lab</strain>
    </source>
</reference>
<dbReference type="CDD" id="cd00590">
    <property type="entry name" value="RRM_SF"/>
    <property type="match status" value="1"/>
</dbReference>
<dbReference type="InterPro" id="IPR000504">
    <property type="entry name" value="RRM_dom"/>
</dbReference>
<dbReference type="InterPro" id="IPR035437">
    <property type="entry name" value="SNase_OB-fold_sf"/>
</dbReference>
<dbReference type="Pfam" id="PF00076">
    <property type="entry name" value="RRM_1"/>
    <property type="match status" value="1"/>
</dbReference>
<dbReference type="Gene3D" id="3.30.70.330">
    <property type="match status" value="1"/>
</dbReference>
<feature type="region of interest" description="Disordered" evidence="3">
    <location>
        <begin position="88"/>
        <end position="148"/>
    </location>
</feature>
<keyword evidence="1 2" id="KW-0694">RNA-binding</keyword>
<dbReference type="PANTHER" id="PTHR48025">
    <property type="entry name" value="OS02G0815200 PROTEIN"/>
    <property type="match status" value="1"/>
</dbReference>
<accession>A0A814CDE3</accession>
<dbReference type="SMART" id="SM00360">
    <property type="entry name" value="RRM"/>
    <property type="match status" value="1"/>
</dbReference>
<dbReference type="EMBL" id="CAJNOC010002546">
    <property type="protein sequence ID" value="CAF0939339.1"/>
    <property type="molecule type" value="Genomic_DNA"/>
</dbReference>
<evidence type="ECO:0000259" key="4">
    <source>
        <dbReference type="PROSITE" id="PS50102"/>
    </source>
</evidence>
<evidence type="ECO:0000256" key="2">
    <source>
        <dbReference type="PROSITE-ProRule" id="PRU00176"/>
    </source>
</evidence>
<dbReference type="SUPFAM" id="SSF54928">
    <property type="entry name" value="RNA-binding domain, RBD"/>
    <property type="match status" value="1"/>
</dbReference>
<dbReference type="PROSITE" id="PS50102">
    <property type="entry name" value="RRM"/>
    <property type="match status" value="1"/>
</dbReference>
<evidence type="ECO:0000313" key="5">
    <source>
        <dbReference type="EMBL" id="CAF0939339.1"/>
    </source>
</evidence>
<feature type="compositionally biased region" description="Basic and acidic residues" evidence="3">
    <location>
        <begin position="116"/>
        <end position="125"/>
    </location>
</feature>
<feature type="compositionally biased region" description="Basic and acidic residues" evidence="3">
    <location>
        <begin position="88"/>
        <end position="97"/>
    </location>
</feature>
<sequence>MSNSDTVLFVQGIPIDLDRKGLANIFARAGPVESAKIIPPKNSSFTTTFGFVNFTNKTSAATALEMFNNYKIGNKYLNVKFSSMQKSEEKKSQKEEIISPESKLNISVTSRPHSRLSNEDWDRQSRRSSAGRGSLIHQNDRPRRGNYDLSRPFAKKIYSRMSLTSSQIDQTNDSLMFSDVDVPKNEKVQEKTNGFTEYKNEIEKTEKLKIGEIYPVYLTHVNTPSNFFVHLINAQDKTANLMNNMDNYYRNSFHEDNADLKFRETKPASIRCKLSNIRPPKGSKVWCAKAQETMDTLFKLEEPLFIKVIGVEEFEPTSGRFESIYSVDLIYGGEESILSYFIQNGLAIQNEDDDDDDDAQSILDLYTRQNYQQKKNTEPIQSTLNDHELDETLDETMDEILVNLKSVSVLNIYEKTKNETVEYPTSLFEPNNRSKLFSSSFRLFKKKDIHPTVQIYKTGQTLEVNISFIEDYKEFYVVPHSRINDLEHLESCLQRYASALLTDVAIQEELRVFQERTSRFDAVVVKINDKWKRGVFLERTSTNTLLEMFSESDRNKIKHDEKKNFFTFFLPDWGREITLSRNMNQKDLFILPFDEKLTQIGWFALKCKITDHQIKLRDTCVNMGHSKNLSDLRRRLFDEKFKSFFEDKLLRIRIAQIVNVKNETTATVDLFFLPHEANNFLKPMQFENLNAGNIGRTNLNCVQFVLDQIKDIEEEELRKLNTTIQLEETEENNEPKIIVSQIEENNIQIKDVQKPIPVQKKQLVEEIQEPVIEKVTSDY</sequence>
<evidence type="ECO:0000256" key="1">
    <source>
        <dbReference type="ARBA" id="ARBA00022884"/>
    </source>
</evidence>
<dbReference type="InterPro" id="IPR012677">
    <property type="entry name" value="Nucleotide-bd_a/b_plait_sf"/>
</dbReference>
<proteinExistence type="predicted"/>
<name>A0A814CDE3_9BILA</name>
<dbReference type="AlphaFoldDB" id="A0A814CDE3"/>
<comment type="caution">
    <text evidence="5">The sequence shown here is derived from an EMBL/GenBank/DDBJ whole genome shotgun (WGS) entry which is preliminary data.</text>
</comment>